<evidence type="ECO:0000313" key="1">
    <source>
        <dbReference type="EMBL" id="MDQ7246580.1"/>
    </source>
</evidence>
<proteinExistence type="predicted"/>
<sequence length="268" mass="29248">MAAQPGLDKARTEVTALMLMEAHDIGEQFLPFAKERGINDVDAAYRVQDAYARRLMAAGNTQPGGFKIGLTTKKMQEMCGIDSPVSGYVAANRIYTAPASVDAMEYTHLGLEFEVAVKLGRDFPFRATPYTQGEVTQGILVAPGVELVDDRNCDYATLEALSLIADNSWNAGIVVGQWQEPPADLGAVEGVVQRDGQEVGRGFGRDALGHPYIPLIWLANFRARTDRPLKQGDIVMTGSLIRTNFPTEACKYRYELAGLGTVEVDVQF</sequence>
<dbReference type="PANTHER" id="PTHR30143:SF0">
    <property type="entry name" value="2-KETO-4-PENTENOATE HYDRATASE"/>
    <property type="match status" value="1"/>
</dbReference>
<dbReference type="InterPro" id="IPR050772">
    <property type="entry name" value="Hydratase-Decarb/MhpD_sf"/>
</dbReference>
<evidence type="ECO:0000313" key="2">
    <source>
        <dbReference type="Proteomes" id="UP001230156"/>
    </source>
</evidence>
<dbReference type="RefSeq" id="WP_379953971.1">
    <property type="nucleotide sequence ID" value="NZ_JAUYVI010000001.1"/>
</dbReference>
<gene>
    <name evidence="1" type="ORF">Q8A70_02835</name>
</gene>
<organism evidence="1 2">
    <name type="scientific">Dongia sedimenti</name>
    <dbReference type="NCBI Taxonomy" id="3064282"/>
    <lineage>
        <taxon>Bacteria</taxon>
        <taxon>Pseudomonadati</taxon>
        <taxon>Pseudomonadota</taxon>
        <taxon>Alphaproteobacteria</taxon>
        <taxon>Rhodospirillales</taxon>
        <taxon>Dongiaceae</taxon>
        <taxon>Dongia</taxon>
    </lineage>
</organism>
<dbReference type="PANTHER" id="PTHR30143">
    <property type="entry name" value="ACID HYDRATASE"/>
    <property type="match status" value="1"/>
</dbReference>
<dbReference type="EMBL" id="JAUYVI010000001">
    <property type="protein sequence ID" value="MDQ7246580.1"/>
    <property type="molecule type" value="Genomic_DNA"/>
</dbReference>
<protein>
    <recommendedName>
        <fullName evidence="3">Hydratase</fullName>
    </recommendedName>
</protein>
<accession>A0ABU0YFV3</accession>
<reference evidence="2" key="1">
    <citation type="submission" date="2023-08" db="EMBL/GenBank/DDBJ databases">
        <title>Rhodospirillaceae gen. nov., a novel taxon isolated from the Yangtze River Yuezi River estuary sludge.</title>
        <authorList>
            <person name="Ruan L."/>
        </authorList>
    </citation>
    <scope>NUCLEOTIDE SEQUENCE [LARGE SCALE GENOMIC DNA]</scope>
    <source>
        <strain evidence="2">R-7</strain>
    </source>
</reference>
<dbReference type="SUPFAM" id="SSF56529">
    <property type="entry name" value="FAH"/>
    <property type="match status" value="1"/>
</dbReference>
<dbReference type="Gene3D" id="3.90.850.10">
    <property type="entry name" value="Fumarylacetoacetase-like, C-terminal domain"/>
    <property type="match status" value="1"/>
</dbReference>
<dbReference type="InterPro" id="IPR036663">
    <property type="entry name" value="Fumarylacetoacetase_C_sf"/>
</dbReference>
<comment type="caution">
    <text evidence="1">The sequence shown here is derived from an EMBL/GenBank/DDBJ whole genome shotgun (WGS) entry which is preliminary data.</text>
</comment>
<evidence type="ECO:0008006" key="3">
    <source>
        <dbReference type="Google" id="ProtNLM"/>
    </source>
</evidence>
<keyword evidence="2" id="KW-1185">Reference proteome</keyword>
<dbReference type="Proteomes" id="UP001230156">
    <property type="component" value="Unassembled WGS sequence"/>
</dbReference>
<name>A0ABU0YFV3_9PROT</name>